<keyword evidence="2" id="KW-1185">Reference proteome</keyword>
<organism evidence="1 2">
    <name type="scientific">Hypoxylon rubiginosum</name>
    <dbReference type="NCBI Taxonomy" id="110542"/>
    <lineage>
        <taxon>Eukaryota</taxon>
        <taxon>Fungi</taxon>
        <taxon>Dikarya</taxon>
        <taxon>Ascomycota</taxon>
        <taxon>Pezizomycotina</taxon>
        <taxon>Sordariomycetes</taxon>
        <taxon>Xylariomycetidae</taxon>
        <taxon>Xylariales</taxon>
        <taxon>Hypoxylaceae</taxon>
        <taxon>Hypoxylon</taxon>
    </lineage>
</organism>
<reference evidence="1 2" key="1">
    <citation type="journal article" date="2022" name="New Phytol.">
        <title>Ecological generalism drives hyperdiversity of secondary metabolite gene clusters in xylarialean endophytes.</title>
        <authorList>
            <person name="Franco M.E.E."/>
            <person name="Wisecaver J.H."/>
            <person name="Arnold A.E."/>
            <person name="Ju Y.M."/>
            <person name="Slot J.C."/>
            <person name="Ahrendt S."/>
            <person name="Moore L.P."/>
            <person name="Eastman K.E."/>
            <person name="Scott K."/>
            <person name="Konkel Z."/>
            <person name="Mondo S.J."/>
            <person name="Kuo A."/>
            <person name="Hayes R.D."/>
            <person name="Haridas S."/>
            <person name="Andreopoulos B."/>
            <person name="Riley R."/>
            <person name="LaButti K."/>
            <person name="Pangilinan J."/>
            <person name="Lipzen A."/>
            <person name="Amirebrahimi M."/>
            <person name="Yan J."/>
            <person name="Adam C."/>
            <person name="Keymanesh K."/>
            <person name="Ng V."/>
            <person name="Louie K."/>
            <person name="Northen T."/>
            <person name="Drula E."/>
            <person name="Henrissat B."/>
            <person name="Hsieh H.M."/>
            <person name="Youens-Clark K."/>
            <person name="Lutzoni F."/>
            <person name="Miadlikowska J."/>
            <person name="Eastwood D.C."/>
            <person name="Hamelin R.C."/>
            <person name="Grigoriev I.V."/>
            <person name="U'Ren J.M."/>
        </authorList>
    </citation>
    <scope>NUCLEOTIDE SEQUENCE [LARGE SCALE GENOMIC DNA]</scope>
    <source>
        <strain evidence="1 2">ER1909</strain>
    </source>
</reference>
<sequence>MALTAAGIAGGAALAAYLDARFHIRHDLSVGSNKAKAGLYMMYIAKQIRSGKTHLYHMFEDRANTPMGSLTFLIFEGRELTYTEFFNALQPVGNWLMELGIEKKEMVAVSGGNSVELMLLWFALEAIGASIAFINCNLTGKALLHCVKVSGARYLLADSDVRQLASPAEDELASAGAQTIYYNTELFSTFTNTEPLPVSRRSGINPTDVASLIYTSGTTGMPKATVTTRARYMMLPLAGGRFGLKRGDRMYTCLPLYHASAQFICCIPCIATGATVVLSRKFSHSKFWPEVHASRATIIQYVGELCRYLLNAPPSPLDRGHRVRIALGNGMRPDVWEPFRQRFGIEVIHEFYAASDGMAGILSNLNRGDFSRGAVAVRGPLWHLLNGADEARVPIDPDTQEILRGRDGFAVRCKAGEPGEMIHRMDPNAPETGSPAYYNNSGAAERRRLRDVFSKGDLWFRSGDVMRLDSEGRLCFVDRLGDTFRWHSENVSTNEVGDIVAQFPQVQEANVYGVLVPNADGRAGCAAIVAAEGVLTKPEDAAGARGLDLKGLAEHCLASLPRYAVPLFLRAVEQLEYTGTMKLQKGRLRSEGIDLEAIEKAAREKGQATDALYWLPPGEEAYVPFKSEDLAMIKCGKVRL</sequence>
<dbReference type="EMBL" id="MU394327">
    <property type="protein sequence ID" value="KAI6085277.1"/>
    <property type="molecule type" value="Genomic_DNA"/>
</dbReference>
<dbReference type="Proteomes" id="UP001497680">
    <property type="component" value="Unassembled WGS sequence"/>
</dbReference>
<gene>
    <name evidence="1" type="ORF">F4821DRAFT_241114</name>
</gene>
<accession>A0ACC0CXR1</accession>
<evidence type="ECO:0000313" key="1">
    <source>
        <dbReference type="EMBL" id="KAI6085277.1"/>
    </source>
</evidence>
<comment type="caution">
    <text evidence="1">The sequence shown here is derived from an EMBL/GenBank/DDBJ whole genome shotgun (WGS) entry which is preliminary data.</text>
</comment>
<protein>
    <submittedName>
        <fullName evidence="1">Fatty acid transporter</fullName>
    </submittedName>
</protein>
<evidence type="ECO:0000313" key="2">
    <source>
        <dbReference type="Proteomes" id="UP001497680"/>
    </source>
</evidence>
<proteinExistence type="predicted"/>
<name>A0ACC0CXR1_9PEZI</name>